<dbReference type="InterPro" id="IPR009057">
    <property type="entry name" value="Homeodomain-like_sf"/>
</dbReference>
<dbReference type="Proteomes" id="UP001500506">
    <property type="component" value="Unassembled WGS sequence"/>
</dbReference>
<feature type="compositionally biased region" description="Basic and acidic residues" evidence="4">
    <location>
        <begin position="10"/>
        <end position="20"/>
    </location>
</feature>
<gene>
    <name evidence="6" type="ORF">GCM10009747_26050</name>
</gene>
<dbReference type="SMART" id="SM00342">
    <property type="entry name" value="HTH_ARAC"/>
    <property type="match status" value="1"/>
</dbReference>
<evidence type="ECO:0000256" key="1">
    <source>
        <dbReference type="ARBA" id="ARBA00023015"/>
    </source>
</evidence>
<evidence type="ECO:0000256" key="2">
    <source>
        <dbReference type="ARBA" id="ARBA00023125"/>
    </source>
</evidence>
<sequence length="309" mass="33831">MQEFRDDEDGAGRAERKTKTMTDAAHGRHSFGIACWQGAAGRMTIAHRHDDLEFNLADVDLDYLVDGRPLAIPAGRLAVFWAARPHQLVSDTTGHAVTWLTVPLERFLGWRTQRRFVESMLAGEFVLLDVGGARDADAGGANGDGRPLALDERVPGWHSELAGDDDERRTATLEIEAFTRRAARAASAEPGSSAAAASVIRPDAAKMAAWISEHAHEDVRVDDVARQVHLHPQYAMTVFRAALGITMGEYLAQCRVAHAQHLLLTSDLPVSDVGIAAGFRSQSQFYARFRQRCGEPPAAYRRRLGASAR</sequence>
<organism evidence="6 7">
    <name type="scientific">Agromyces humatus</name>
    <dbReference type="NCBI Taxonomy" id="279573"/>
    <lineage>
        <taxon>Bacteria</taxon>
        <taxon>Bacillati</taxon>
        <taxon>Actinomycetota</taxon>
        <taxon>Actinomycetes</taxon>
        <taxon>Micrococcales</taxon>
        <taxon>Microbacteriaceae</taxon>
        <taxon>Agromyces</taxon>
    </lineage>
</organism>
<evidence type="ECO:0000313" key="6">
    <source>
        <dbReference type="EMBL" id="GAA1764872.1"/>
    </source>
</evidence>
<dbReference type="SUPFAM" id="SSF46689">
    <property type="entry name" value="Homeodomain-like"/>
    <property type="match status" value="2"/>
</dbReference>
<evidence type="ECO:0000256" key="3">
    <source>
        <dbReference type="ARBA" id="ARBA00023163"/>
    </source>
</evidence>
<dbReference type="PROSITE" id="PS01124">
    <property type="entry name" value="HTH_ARAC_FAMILY_2"/>
    <property type="match status" value="1"/>
</dbReference>
<feature type="domain" description="HTH araC/xylS-type" evidence="5">
    <location>
        <begin position="205"/>
        <end position="303"/>
    </location>
</feature>
<dbReference type="PANTHER" id="PTHR46796">
    <property type="entry name" value="HTH-TYPE TRANSCRIPTIONAL ACTIVATOR RHAS-RELATED"/>
    <property type="match status" value="1"/>
</dbReference>
<accession>A0ABN2KSF2</accession>
<proteinExistence type="predicted"/>
<dbReference type="Gene3D" id="1.10.10.60">
    <property type="entry name" value="Homeodomain-like"/>
    <property type="match status" value="1"/>
</dbReference>
<evidence type="ECO:0000313" key="7">
    <source>
        <dbReference type="Proteomes" id="UP001500506"/>
    </source>
</evidence>
<dbReference type="EMBL" id="BAAANH010000005">
    <property type="protein sequence ID" value="GAA1764872.1"/>
    <property type="molecule type" value="Genomic_DNA"/>
</dbReference>
<dbReference type="PANTHER" id="PTHR46796:SF6">
    <property type="entry name" value="ARAC SUBFAMILY"/>
    <property type="match status" value="1"/>
</dbReference>
<dbReference type="InterPro" id="IPR050204">
    <property type="entry name" value="AraC_XylS_family_regulators"/>
</dbReference>
<keyword evidence="3" id="KW-0804">Transcription</keyword>
<dbReference type="PROSITE" id="PS00041">
    <property type="entry name" value="HTH_ARAC_FAMILY_1"/>
    <property type="match status" value="1"/>
</dbReference>
<dbReference type="InterPro" id="IPR018060">
    <property type="entry name" value="HTH_AraC"/>
</dbReference>
<keyword evidence="2" id="KW-0238">DNA-binding</keyword>
<dbReference type="RefSeq" id="WP_232498738.1">
    <property type="nucleotide sequence ID" value="NZ_BAAANH010000005.1"/>
</dbReference>
<protein>
    <submittedName>
        <fullName evidence="6">Helix-turn-helix domain-containing protein</fullName>
    </submittedName>
</protein>
<reference evidence="7" key="1">
    <citation type="journal article" date="2019" name="Int. J. Syst. Evol. Microbiol.">
        <title>The Global Catalogue of Microorganisms (GCM) 10K type strain sequencing project: providing services to taxonomists for standard genome sequencing and annotation.</title>
        <authorList>
            <consortium name="The Broad Institute Genomics Platform"/>
            <consortium name="The Broad Institute Genome Sequencing Center for Infectious Disease"/>
            <person name="Wu L."/>
            <person name="Ma J."/>
        </authorList>
    </citation>
    <scope>NUCLEOTIDE SEQUENCE [LARGE SCALE GENOMIC DNA]</scope>
    <source>
        <strain evidence="7">JCM 14319</strain>
    </source>
</reference>
<name>A0ABN2KSF2_9MICO</name>
<dbReference type="InterPro" id="IPR018062">
    <property type="entry name" value="HTH_AraC-typ_CS"/>
</dbReference>
<keyword evidence="7" id="KW-1185">Reference proteome</keyword>
<keyword evidence="1" id="KW-0805">Transcription regulation</keyword>
<feature type="region of interest" description="Disordered" evidence="4">
    <location>
        <begin position="1"/>
        <end position="24"/>
    </location>
</feature>
<evidence type="ECO:0000259" key="5">
    <source>
        <dbReference type="PROSITE" id="PS01124"/>
    </source>
</evidence>
<evidence type="ECO:0000256" key="4">
    <source>
        <dbReference type="SAM" id="MobiDB-lite"/>
    </source>
</evidence>
<comment type="caution">
    <text evidence="6">The sequence shown here is derived from an EMBL/GenBank/DDBJ whole genome shotgun (WGS) entry which is preliminary data.</text>
</comment>
<dbReference type="Pfam" id="PF12833">
    <property type="entry name" value="HTH_18"/>
    <property type="match status" value="1"/>
</dbReference>